<dbReference type="InterPro" id="IPR036852">
    <property type="entry name" value="Peptidase_S8/S53_dom_sf"/>
</dbReference>
<evidence type="ECO:0000259" key="4">
    <source>
        <dbReference type="Pfam" id="PF08341"/>
    </source>
</evidence>
<feature type="chain" id="PRO_5047215759" evidence="3">
    <location>
        <begin position="21"/>
        <end position="457"/>
    </location>
</feature>
<dbReference type="RefSeq" id="WP_266598336.1">
    <property type="nucleotide sequence ID" value="NZ_JAPHNL010000080.1"/>
</dbReference>
<keyword evidence="2" id="KW-0812">Transmembrane</keyword>
<feature type="compositionally biased region" description="Low complexity" evidence="1">
    <location>
        <begin position="388"/>
        <end position="410"/>
    </location>
</feature>
<protein>
    <submittedName>
        <fullName evidence="5">Thioester domain-containing protein</fullName>
    </submittedName>
</protein>
<dbReference type="SUPFAM" id="SSF52743">
    <property type="entry name" value="Subtilisin-like"/>
    <property type="match status" value="1"/>
</dbReference>
<sequence>MLASGMVCAGSVALAGAASADTGGDAGESNVAVLGNITHGGQVDILDGADHVQERLAGGTIQLKLRSGTLETYCIDIHNPTSAGTKYSETDWDHSVLSDKKDRLGKIRWILQHAYPVVGPDTLGSKAGVQLNEDTAAAATQAAIWHFSDGVNAHPKDKAADKVTMWLEDQAEKNGSSAEPLPSLQLTPDSVSGNSGDNVGPVTVTTSADKVSLGLDDKAKAAGVSVVDASGNPATTAANGDKLYFKVPAAAPKGEGTLTASTTTRIEVGRVFGPIDKKSQTLILAGSTDVPVSATASGAWAPKQMKGPVPAVTFEKDCAAGGVEVTASNSGDEAFTFTLKGETHTVQPGKSEKILVKVGEDQTYDIKIAGTGGYGPWQTHGVLDCKTSGGSAASPSPSSSPNSPAPAGSTGSTGGKNLAQTGSSSATPVIAGAAAVLVVVGGGLVFFLRKRRSTPSA</sequence>
<feature type="transmembrane region" description="Helical" evidence="2">
    <location>
        <begin position="429"/>
        <end position="448"/>
    </location>
</feature>
<keyword evidence="2" id="KW-0472">Membrane</keyword>
<feature type="signal peptide" evidence="3">
    <location>
        <begin position="1"/>
        <end position="20"/>
    </location>
</feature>
<accession>A0ABT3TVM1</accession>
<dbReference type="NCBIfam" id="TIGR01167">
    <property type="entry name" value="LPXTG_anchor"/>
    <property type="match status" value="1"/>
</dbReference>
<evidence type="ECO:0000313" key="5">
    <source>
        <dbReference type="EMBL" id="MCX3060043.1"/>
    </source>
</evidence>
<keyword evidence="6" id="KW-1185">Reference proteome</keyword>
<dbReference type="InterPro" id="IPR013552">
    <property type="entry name" value="Thioester_dom"/>
</dbReference>
<dbReference type="Proteomes" id="UP001163064">
    <property type="component" value="Unassembled WGS sequence"/>
</dbReference>
<dbReference type="EMBL" id="JAPHNL010000080">
    <property type="protein sequence ID" value="MCX3060043.1"/>
    <property type="molecule type" value="Genomic_DNA"/>
</dbReference>
<dbReference type="Gene3D" id="1.10.150.480">
    <property type="match status" value="1"/>
</dbReference>
<evidence type="ECO:0000313" key="6">
    <source>
        <dbReference type="Proteomes" id="UP001163064"/>
    </source>
</evidence>
<evidence type="ECO:0000256" key="2">
    <source>
        <dbReference type="SAM" id="Phobius"/>
    </source>
</evidence>
<dbReference type="InterPro" id="IPR023849">
    <property type="entry name" value="TQXA_dom"/>
</dbReference>
<name>A0ABT3TVM1_9ACTN</name>
<feature type="domain" description="Thioester" evidence="4">
    <location>
        <begin position="72"/>
        <end position="172"/>
    </location>
</feature>
<dbReference type="NCBIfam" id="NF041528">
    <property type="entry name" value="strep_LAETG"/>
    <property type="match status" value="1"/>
</dbReference>
<feature type="region of interest" description="Disordered" evidence="1">
    <location>
        <begin position="385"/>
        <end position="423"/>
    </location>
</feature>
<gene>
    <name evidence="5" type="ORF">OFY01_09760</name>
</gene>
<dbReference type="NCBIfam" id="TIGR03934">
    <property type="entry name" value="TQXA_dom"/>
    <property type="match status" value="1"/>
</dbReference>
<evidence type="ECO:0000256" key="3">
    <source>
        <dbReference type="SAM" id="SignalP"/>
    </source>
</evidence>
<organism evidence="5 6">
    <name type="scientific">Streptomyces beihaiensis</name>
    <dbReference type="NCBI Taxonomy" id="2984495"/>
    <lineage>
        <taxon>Bacteria</taxon>
        <taxon>Bacillati</taxon>
        <taxon>Actinomycetota</taxon>
        <taxon>Actinomycetes</taxon>
        <taxon>Kitasatosporales</taxon>
        <taxon>Streptomycetaceae</taxon>
        <taxon>Streptomyces</taxon>
    </lineage>
</organism>
<comment type="caution">
    <text evidence="5">The sequence shown here is derived from an EMBL/GenBank/DDBJ whole genome shotgun (WGS) entry which is preliminary data.</text>
</comment>
<feature type="compositionally biased region" description="Polar residues" evidence="1">
    <location>
        <begin position="184"/>
        <end position="203"/>
    </location>
</feature>
<keyword evidence="3" id="KW-0732">Signal</keyword>
<keyword evidence="2" id="KW-1133">Transmembrane helix</keyword>
<evidence type="ECO:0000256" key="1">
    <source>
        <dbReference type="SAM" id="MobiDB-lite"/>
    </source>
</evidence>
<feature type="region of interest" description="Disordered" evidence="1">
    <location>
        <begin position="170"/>
        <end position="203"/>
    </location>
</feature>
<proteinExistence type="predicted"/>
<reference evidence="5" key="1">
    <citation type="submission" date="2022-10" db="EMBL/GenBank/DDBJ databases">
        <title>Streptomyces beihaiensis sp. nov., a chitin degrading actinobacterium, isolated from shrimp pond soil.</title>
        <authorList>
            <person name="Xie J."/>
            <person name="Shen N."/>
        </authorList>
    </citation>
    <scope>NUCLEOTIDE SEQUENCE</scope>
    <source>
        <strain evidence="5">GXMU-J5</strain>
    </source>
</reference>
<dbReference type="Pfam" id="PF08341">
    <property type="entry name" value="TED"/>
    <property type="match status" value="1"/>
</dbReference>